<protein>
    <submittedName>
        <fullName evidence="1">Uncharacterized protein</fullName>
    </submittedName>
</protein>
<dbReference type="AlphaFoldDB" id="A0A409XCJ0"/>
<name>A0A409XCJ0_PSICY</name>
<comment type="caution">
    <text evidence="1">The sequence shown here is derived from an EMBL/GenBank/DDBJ whole genome shotgun (WGS) entry which is preliminary data.</text>
</comment>
<proteinExistence type="predicted"/>
<dbReference type="EMBL" id="NHYD01002079">
    <property type="protein sequence ID" value="PPQ88461.1"/>
    <property type="molecule type" value="Genomic_DNA"/>
</dbReference>
<accession>A0A409XCJ0</accession>
<evidence type="ECO:0000313" key="2">
    <source>
        <dbReference type="Proteomes" id="UP000283269"/>
    </source>
</evidence>
<sequence>MSKLLEKTKLELVDDIRQEAEASVRNKIGDLVRKEVARQVKEQVAEQIKEHLPDSLQQQADESKRQLDGIKISLRNSEARIQNSFIQTNGLMDPLAPILMTTGEKSPLYPSNAWSLLNYDLESAKGLNRHYELTTTDDLQMNFKQFLKHIGTGIDIAVSEAGG</sequence>
<dbReference type="InParanoid" id="A0A409XCJ0"/>
<evidence type="ECO:0000313" key="1">
    <source>
        <dbReference type="EMBL" id="PPQ88461.1"/>
    </source>
</evidence>
<keyword evidence="2" id="KW-1185">Reference proteome</keyword>
<dbReference type="OrthoDB" id="3181072at2759"/>
<organism evidence="1 2">
    <name type="scientific">Psilocybe cyanescens</name>
    <dbReference type="NCBI Taxonomy" id="93625"/>
    <lineage>
        <taxon>Eukaryota</taxon>
        <taxon>Fungi</taxon>
        <taxon>Dikarya</taxon>
        <taxon>Basidiomycota</taxon>
        <taxon>Agaricomycotina</taxon>
        <taxon>Agaricomycetes</taxon>
        <taxon>Agaricomycetidae</taxon>
        <taxon>Agaricales</taxon>
        <taxon>Agaricineae</taxon>
        <taxon>Strophariaceae</taxon>
        <taxon>Psilocybe</taxon>
    </lineage>
</organism>
<gene>
    <name evidence="1" type="ORF">CVT25_011587</name>
</gene>
<reference evidence="1 2" key="1">
    <citation type="journal article" date="2018" name="Evol. Lett.">
        <title>Horizontal gene cluster transfer increased hallucinogenic mushroom diversity.</title>
        <authorList>
            <person name="Reynolds H.T."/>
            <person name="Vijayakumar V."/>
            <person name="Gluck-Thaler E."/>
            <person name="Korotkin H.B."/>
            <person name="Matheny P.B."/>
            <person name="Slot J.C."/>
        </authorList>
    </citation>
    <scope>NUCLEOTIDE SEQUENCE [LARGE SCALE GENOMIC DNA]</scope>
    <source>
        <strain evidence="1 2">2631</strain>
    </source>
</reference>
<dbReference type="Proteomes" id="UP000283269">
    <property type="component" value="Unassembled WGS sequence"/>
</dbReference>